<dbReference type="Proteomes" id="UP000015106">
    <property type="component" value="Unassembled WGS sequence"/>
</dbReference>
<name>A0A8R7RDB1_TRIUA</name>
<reference evidence="3" key="1">
    <citation type="journal article" date="2013" name="Nature">
        <title>Draft genome of the wheat A-genome progenitor Triticum urartu.</title>
        <authorList>
            <person name="Ling H.Q."/>
            <person name="Zhao S."/>
            <person name="Liu D."/>
            <person name="Wang J."/>
            <person name="Sun H."/>
            <person name="Zhang C."/>
            <person name="Fan H."/>
            <person name="Li D."/>
            <person name="Dong L."/>
            <person name="Tao Y."/>
            <person name="Gao C."/>
            <person name="Wu H."/>
            <person name="Li Y."/>
            <person name="Cui Y."/>
            <person name="Guo X."/>
            <person name="Zheng S."/>
            <person name="Wang B."/>
            <person name="Yu K."/>
            <person name="Liang Q."/>
            <person name="Yang W."/>
            <person name="Lou X."/>
            <person name="Chen J."/>
            <person name="Feng M."/>
            <person name="Jian J."/>
            <person name="Zhang X."/>
            <person name="Luo G."/>
            <person name="Jiang Y."/>
            <person name="Liu J."/>
            <person name="Wang Z."/>
            <person name="Sha Y."/>
            <person name="Zhang B."/>
            <person name="Wu H."/>
            <person name="Tang D."/>
            <person name="Shen Q."/>
            <person name="Xue P."/>
            <person name="Zou S."/>
            <person name="Wang X."/>
            <person name="Liu X."/>
            <person name="Wang F."/>
            <person name="Yang Y."/>
            <person name="An X."/>
            <person name="Dong Z."/>
            <person name="Zhang K."/>
            <person name="Zhang X."/>
            <person name="Luo M.C."/>
            <person name="Dvorak J."/>
            <person name="Tong Y."/>
            <person name="Wang J."/>
            <person name="Yang H."/>
            <person name="Li Z."/>
            <person name="Wang D."/>
            <person name="Zhang A."/>
            <person name="Wang J."/>
        </authorList>
    </citation>
    <scope>NUCLEOTIDE SEQUENCE</scope>
    <source>
        <strain evidence="3">cv. G1812</strain>
    </source>
</reference>
<sequence length="112" mass="12000">MSLWDRAASLAPKISSTSTPAPTLLSIDVENQVQDQPRHGSMSSPVLPLPTAAPPLLPIIQLDGESGYLRWKESVLLRLHTIGVADVLTEERPPDEKTAAGKQSPLQLPCGV</sequence>
<dbReference type="EnsemblPlants" id="TuG1812S0001311900.01.T01">
    <property type="protein sequence ID" value="TuG1812S0001311900.01.T01"/>
    <property type="gene ID" value="TuG1812S0001311900.01"/>
</dbReference>
<reference evidence="2" key="2">
    <citation type="submission" date="2022-06" db="UniProtKB">
        <authorList>
            <consortium name="EnsemblPlants"/>
        </authorList>
    </citation>
    <scope>IDENTIFICATION</scope>
</reference>
<dbReference type="AlphaFoldDB" id="A0A8R7RDB1"/>
<evidence type="ECO:0000313" key="3">
    <source>
        <dbReference type="Proteomes" id="UP000015106"/>
    </source>
</evidence>
<proteinExistence type="predicted"/>
<keyword evidence="3" id="KW-1185">Reference proteome</keyword>
<evidence type="ECO:0000313" key="2">
    <source>
        <dbReference type="EnsemblPlants" id="TuG1812S0001311900.01.T01"/>
    </source>
</evidence>
<feature type="region of interest" description="Disordered" evidence="1">
    <location>
        <begin position="91"/>
        <end position="112"/>
    </location>
</feature>
<evidence type="ECO:0000256" key="1">
    <source>
        <dbReference type="SAM" id="MobiDB-lite"/>
    </source>
</evidence>
<accession>A0A8R7RDB1</accession>
<protein>
    <submittedName>
        <fullName evidence="2">Uncharacterized protein</fullName>
    </submittedName>
</protein>
<organism evidence="2 3">
    <name type="scientific">Triticum urartu</name>
    <name type="common">Red wild einkorn</name>
    <name type="synonym">Crithodium urartu</name>
    <dbReference type="NCBI Taxonomy" id="4572"/>
    <lineage>
        <taxon>Eukaryota</taxon>
        <taxon>Viridiplantae</taxon>
        <taxon>Streptophyta</taxon>
        <taxon>Embryophyta</taxon>
        <taxon>Tracheophyta</taxon>
        <taxon>Spermatophyta</taxon>
        <taxon>Magnoliopsida</taxon>
        <taxon>Liliopsida</taxon>
        <taxon>Poales</taxon>
        <taxon>Poaceae</taxon>
        <taxon>BOP clade</taxon>
        <taxon>Pooideae</taxon>
        <taxon>Triticodae</taxon>
        <taxon>Triticeae</taxon>
        <taxon>Triticinae</taxon>
        <taxon>Triticum</taxon>
    </lineage>
</organism>
<dbReference type="Gramene" id="TuG1812S0001311900.01.T01">
    <property type="protein sequence ID" value="TuG1812S0001311900.01.T01"/>
    <property type="gene ID" value="TuG1812S0001311900.01"/>
</dbReference>
<feature type="region of interest" description="Disordered" evidence="1">
    <location>
        <begin position="1"/>
        <end position="22"/>
    </location>
</feature>